<sequence length="46" mass="4689">MRNRGLAGQTSPHPSAACWLIETGVSVNSITLSASKTCYNGLAGPA</sequence>
<reference evidence="1" key="2">
    <citation type="submission" date="2020-06" db="EMBL/GenBank/DDBJ databases">
        <title>Whole Genome Sequence of Bradyrhizobium sp. Strain 323S2.</title>
        <authorList>
            <person name="Bromfield E.S.P."/>
        </authorList>
    </citation>
    <scope>NUCLEOTIDE SEQUENCE [LARGE SCALE GENOMIC DNA]</scope>
    <source>
        <strain evidence="1">323S2</strain>
    </source>
</reference>
<proteinExistence type="predicted"/>
<organism evidence="1">
    <name type="scientific">Bradyrhizobium barranii subsp. barranii</name>
    <dbReference type="NCBI Taxonomy" id="2823807"/>
    <lineage>
        <taxon>Bacteria</taxon>
        <taxon>Pseudomonadati</taxon>
        <taxon>Pseudomonadota</taxon>
        <taxon>Alphaproteobacteria</taxon>
        <taxon>Hyphomicrobiales</taxon>
        <taxon>Nitrobacteraceae</taxon>
        <taxon>Bradyrhizobium</taxon>
        <taxon>Bradyrhizobium barranii</taxon>
    </lineage>
</organism>
<reference evidence="2 3" key="1">
    <citation type="journal article" date="2017" name="Syst. Appl. Microbiol.">
        <title>Soybeans inoculated with root zone soils of Canadian native legumes harbour diverse and novel Bradyrhizobium spp. that possess agricultural potential.</title>
        <authorList>
            <person name="Bromfield E.S.P."/>
            <person name="Cloutier S."/>
            <person name="Tambong J.T."/>
            <person name="Tran Thi T.V."/>
        </authorList>
    </citation>
    <scope>NUCLEOTIDE SEQUENCE [LARGE SCALE GENOMIC DNA]</scope>
    <source>
        <strain evidence="2 3">323S2</strain>
    </source>
</reference>
<dbReference type="Proteomes" id="UP000564836">
    <property type="component" value="Chromosome"/>
</dbReference>
<dbReference type="EMBL" id="JACBFH010000001">
    <property type="protein sequence ID" value="NYY88395.1"/>
    <property type="molecule type" value="Genomic_DNA"/>
</dbReference>
<dbReference type="AlphaFoldDB" id="A0A7Z0Q7I1"/>
<reference evidence="2 3" key="3">
    <citation type="journal article" date="2022" name="Int. J. Syst. Evol. Microbiol.">
        <title>Strains of Bradyrhizobium barranii sp. nov. associated with legumes native to Canada are symbionts of soybeans and belong to different subspecies (subsp. barranii subsp. nov. and subsp. apii subsp. nov.) and symbiovars (sv. glycinearum and sv. septentrionale).</title>
        <authorList>
            <person name="Bromfield E.S.P."/>
            <person name="Cloutier S."/>
            <person name="Wasai-Hara S."/>
            <person name="Minamisawa K."/>
        </authorList>
    </citation>
    <scope>NUCLEOTIDE SEQUENCE [LARGE SCALE GENOMIC DNA]</scope>
    <source>
        <strain evidence="2 3">323S2</strain>
    </source>
</reference>
<evidence type="ECO:0000313" key="1">
    <source>
        <dbReference type="EMBL" id="NYY88395.1"/>
    </source>
</evidence>
<dbReference type="EMBL" id="CP088280">
    <property type="protein sequence ID" value="UGX95490.1"/>
    <property type="molecule type" value="Genomic_DNA"/>
</dbReference>
<dbReference type="RefSeq" id="WP_166344268.1">
    <property type="nucleotide sequence ID" value="NZ_CP088280.1"/>
</dbReference>
<evidence type="ECO:0000313" key="2">
    <source>
        <dbReference type="EMBL" id="UGX95490.1"/>
    </source>
</evidence>
<accession>A0A7Z0Q7I1</accession>
<gene>
    <name evidence="2" type="ORF">G6321_00010235</name>
    <name evidence="1" type="ORF">G6321_07990</name>
</gene>
<evidence type="ECO:0000313" key="3">
    <source>
        <dbReference type="Proteomes" id="UP000564836"/>
    </source>
</evidence>
<protein>
    <submittedName>
        <fullName evidence="1">Uncharacterized protein</fullName>
    </submittedName>
</protein>
<name>A0A7Z0Q7I1_9BRAD</name>